<comment type="caution">
    <text evidence="4">The sequence shown here is derived from an EMBL/GenBank/DDBJ whole genome shotgun (WGS) entry which is preliminary data.</text>
</comment>
<dbReference type="AlphaFoldDB" id="A0A4S2F3P2"/>
<feature type="domain" description="Ferrous iron transporter FeoA-like" evidence="3">
    <location>
        <begin position="20"/>
        <end position="92"/>
    </location>
</feature>
<dbReference type="EMBL" id="SRYE01000004">
    <property type="protein sequence ID" value="TGY61791.1"/>
    <property type="molecule type" value="Genomic_DNA"/>
</dbReference>
<feature type="compositionally biased region" description="Polar residues" evidence="2">
    <location>
        <begin position="106"/>
        <end position="123"/>
    </location>
</feature>
<evidence type="ECO:0000256" key="2">
    <source>
        <dbReference type="SAM" id="MobiDB-lite"/>
    </source>
</evidence>
<keyword evidence="1" id="KW-0408">Iron</keyword>
<evidence type="ECO:0000313" key="5">
    <source>
        <dbReference type="Proteomes" id="UP000310263"/>
    </source>
</evidence>
<reference evidence="4 5" key="1">
    <citation type="submission" date="2019-04" db="EMBL/GenBank/DDBJ databases">
        <title>Microbes associate with the intestines of laboratory mice.</title>
        <authorList>
            <person name="Navarre W."/>
            <person name="Wong E."/>
            <person name="Huang K."/>
            <person name="Tropini C."/>
            <person name="Ng K."/>
            <person name="Yu B."/>
        </authorList>
    </citation>
    <scope>NUCLEOTIDE SEQUENCE [LARGE SCALE GENOMIC DNA]</scope>
    <source>
        <strain evidence="4 5">NM07_P-09</strain>
    </source>
</reference>
<dbReference type="RefSeq" id="WP_136012923.1">
    <property type="nucleotide sequence ID" value="NZ_SRYE01000004.1"/>
</dbReference>
<protein>
    <submittedName>
        <fullName evidence="4">Ferrous iron transport protein A</fullName>
    </submittedName>
</protein>
<sequence>MGSHESTYTQASGTQDASLTTLDKGVIGQYYRVVSLEDLGESVARRLESVGMTRGSVICVLNNKSHGTDIIRLRETRWALGRSITSCIQVRHLDTPPVPNRDLSPESVSTDHTQTAAQRTSLATDGEEASRG</sequence>
<dbReference type="SMART" id="SM00899">
    <property type="entry name" value="FeoA"/>
    <property type="match status" value="1"/>
</dbReference>
<dbReference type="OrthoDB" id="9811076at2"/>
<name>A0A4S2F3P2_9ACTN</name>
<dbReference type="Gene3D" id="2.30.30.90">
    <property type="match status" value="1"/>
</dbReference>
<dbReference type="SUPFAM" id="SSF50037">
    <property type="entry name" value="C-terminal domain of transcriptional repressors"/>
    <property type="match status" value="1"/>
</dbReference>
<evidence type="ECO:0000313" key="4">
    <source>
        <dbReference type="EMBL" id="TGY61791.1"/>
    </source>
</evidence>
<dbReference type="InterPro" id="IPR038157">
    <property type="entry name" value="FeoA_core_dom"/>
</dbReference>
<organism evidence="4 5">
    <name type="scientific">Muricaecibacterium torontonense</name>
    <dbReference type="NCBI Taxonomy" id="3032871"/>
    <lineage>
        <taxon>Bacteria</taxon>
        <taxon>Bacillati</taxon>
        <taxon>Actinomycetota</taxon>
        <taxon>Coriobacteriia</taxon>
        <taxon>Coriobacteriales</taxon>
        <taxon>Atopobiaceae</taxon>
        <taxon>Muricaecibacterium</taxon>
    </lineage>
</organism>
<dbReference type="GO" id="GO:0046914">
    <property type="term" value="F:transition metal ion binding"/>
    <property type="evidence" value="ECO:0007669"/>
    <property type="project" value="InterPro"/>
</dbReference>
<dbReference type="InterPro" id="IPR008988">
    <property type="entry name" value="Transcriptional_repressor_C"/>
</dbReference>
<dbReference type="Pfam" id="PF04023">
    <property type="entry name" value="FeoA"/>
    <property type="match status" value="1"/>
</dbReference>
<accession>A0A4S2F3P2</accession>
<feature type="region of interest" description="Disordered" evidence="2">
    <location>
        <begin position="93"/>
        <end position="132"/>
    </location>
</feature>
<gene>
    <name evidence="4" type="ORF">E5334_07255</name>
</gene>
<dbReference type="Proteomes" id="UP000310263">
    <property type="component" value="Unassembled WGS sequence"/>
</dbReference>
<proteinExistence type="predicted"/>
<evidence type="ECO:0000259" key="3">
    <source>
        <dbReference type="SMART" id="SM00899"/>
    </source>
</evidence>
<keyword evidence="5" id="KW-1185">Reference proteome</keyword>
<evidence type="ECO:0000256" key="1">
    <source>
        <dbReference type="ARBA" id="ARBA00023004"/>
    </source>
</evidence>
<dbReference type="InterPro" id="IPR007167">
    <property type="entry name" value="Fe-transptr_FeoA-like"/>
</dbReference>